<protein>
    <submittedName>
        <fullName evidence="2">Uncharacterized protein</fullName>
    </submittedName>
</protein>
<proteinExistence type="predicted"/>
<dbReference type="EMBL" id="KQ090976">
    <property type="protein sequence ID" value="KMS94753.1"/>
    <property type="molecule type" value="Genomic_DNA"/>
</dbReference>
<evidence type="ECO:0000313" key="3">
    <source>
        <dbReference type="Proteomes" id="UP000035740"/>
    </source>
</evidence>
<keyword evidence="3" id="KW-1185">Reference proteome</keyword>
<keyword evidence="1" id="KW-1133">Transmembrane helix</keyword>
<evidence type="ECO:0000313" key="2">
    <source>
        <dbReference type="EMBL" id="KMS94753.1"/>
    </source>
</evidence>
<sequence length="38" mass="4424">MRYPTLKGARVWKREHDLILLGAVLNTFLGFLALIRKI</sequence>
<gene>
    <name evidence="2" type="ORF">BVRB_015610</name>
</gene>
<dbReference type="AlphaFoldDB" id="A0A0J8B4H0"/>
<evidence type="ECO:0000256" key="1">
    <source>
        <dbReference type="SAM" id="Phobius"/>
    </source>
</evidence>
<organism evidence="2 3">
    <name type="scientific">Beta vulgaris subsp. vulgaris</name>
    <name type="common">Beet</name>
    <dbReference type="NCBI Taxonomy" id="3555"/>
    <lineage>
        <taxon>Eukaryota</taxon>
        <taxon>Viridiplantae</taxon>
        <taxon>Streptophyta</taxon>
        <taxon>Embryophyta</taxon>
        <taxon>Tracheophyta</taxon>
        <taxon>Spermatophyta</taxon>
        <taxon>Magnoliopsida</taxon>
        <taxon>eudicotyledons</taxon>
        <taxon>Gunneridae</taxon>
        <taxon>Pentapetalae</taxon>
        <taxon>Caryophyllales</taxon>
        <taxon>Chenopodiaceae</taxon>
        <taxon>Betoideae</taxon>
        <taxon>Beta</taxon>
    </lineage>
</organism>
<accession>A0A0J8B4H0</accession>
<reference evidence="2 3" key="1">
    <citation type="journal article" date="2014" name="Nature">
        <title>The genome of the recently domesticated crop plant sugar beet (Beta vulgaris).</title>
        <authorList>
            <person name="Dohm J.C."/>
            <person name="Minoche A.E."/>
            <person name="Holtgrawe D."/>
            <person name="Capella-Gutierrez S."/>
            <person name="Zakrzewski F."/>
            <person name="Tafer H."/>
            <person name="Rupp O."/>
            <person name="Sorensen T.R."/>
            <person name="Stracke R."/>
            <person name="Reinhardt R."/>
            <person name="Goesmann A."/>
            <person name="Kraft T."/>
            <person name="Schulz B."/>
            <person name="Stadler P.F."/>
            <person name="Schmidt T."/>
            <person name="Gabaldon T."/>
            <person name="Lehrach H."/>
            <person name="Weisshaar B."/>
            <person name="Himmelbauer H."/>
        </authorList>
    </citation>
    <scope>NUCLEOTIDE SEQUENCE [LARGE SCALE GENOMIC DNA]</scope>
    <source>
        <tissue evidence="2">Taproot</tissue>
    </source>
</reference>
<dbReference type="Proteomes" id="UP000035740">
    <property type="component" value="Unassembled WGS sequence"/>
</dbReference>
<dbReference type="Gramene" id="KMS94753">
    <property type="protein sequence ID" value="KMS94753"/>
    <property type="gene ID" value="BVRB_015610"/>
</dbReference>
<dbReference type="OrthoDB" id="198885at2759"/>
<dbReference type="ExpressionAtlas" id="A0A0J8B4H0">
    <property type="expression patterns" value="baseline"/>
</dbReference>
<name>A0A0J8B4H0_BETVV</name>
<feature type="transmembrane region" description="Helical" evidence="1">
    <location>
        <begin position="18"/>
        <end position="35"/>
    </location>
</feature>
<keyword evidence="1" id="KW-0472">Membrane</keyword>
<keyword evidence="1" id="KW-0812">Transmembrane</keyword>